<evidence type="ECO:0000256" key="1">
    <source>
        <dbReference type="SAM" id="MobiDB-lite"/>
    </source>
</evidence>
<reference evidence="2" key="1">
    <citation type="submission" date="2020-02" db="EMBL/GenBank/DDBJ databases">
        <authorList>
            <person name="Meier V. D."/>
        </authorList>
    </citation>
    <scope>NUCLEOTIDE SEQUENCE</scope>
    <source>
        <strain evidence="2">AVDCRST_MAG07</strain>
    </source>
</reference>
<name>A0A6J4LDF4_9ACTN</name>
<feature type="compositionally biased region" description="Basic residues" evidence="1">
    <location>
        <begin position="129"/>
        <end position="156"/>
    </location>
</feature>
<dbReference type="EMBL" id="CADCUB010000086">
    <property type="protein sequence ID" value="CAA9329474.1"/>
    <property type="molecule type" value="Genomic_DNA"/>
</dbReference>
<organism evidence="2">
    <name type="scientific">uncultured Frankineae bacterium</name>
    <dbReference type="NCBI Taxonomy" id="437475"/>
    <lineage>
        <taxon>Bacteria</taxon>
        <taxon>Bacillati</taxon>
        <taxon>Actinomycetota</taxon>
        <taxon>Actinomycetes</taxon>
        <taxon>Frankiales</taxon>
        <taxon>environmental samples</taxon>
    </lineage>
</organism>
<feature type="non-terminal residue" evidence="2">
    <location>
        <position position="216"/>
    </location>
</feature>
<proteinExistence type="predicted"/>
<feature type="non-terminal residue" evidence="2">
    <location>
        <position position="1"/>
    </location>
</feature>
<evidence type="ECO:0000313" key="2">
    <source>
        <dbReference type="EMBL" id="CAA9329474.1"/>
    </source>
</evidence>
<accession>A0A6J4LDF4</accession>
<feature type="region of interest" description="Disordered" evidence="1">
    <location>
        <begin position="1"/>
        <end position="216"/>
    </location>
</feature>
<dbReference type="AlphaFoldDB" id="A0A6J4LDF4"/>
<gene>
    <name evidence="2" type="ORF">AVDCRST_MAG07-1712</name>
</gene>
<sequence length="216" mass="24674">GHRRQGPQRRGARPLPRARRAEAGSVRTAGLPRDPHRRRAHAREEPAPVRPLPAGGDHVQQQGPDHPGRGQRRRLLRRPGHRRPQARGPSAQGARPSPGPPRPAHPCVGRRGDGGAAGRRSPRGEQQRPRRRPRRRGGRPARARRLRPDRRRRHRQPDRARQDPRRSADDQRRRPARDGARRSRLLPLHGRRHRPAERGLPAARLRLRRHPAADEL</sequence>
<feature type="compositionally biased region" description="Basic and acidic residues" evidence="1">
    <location>
        <begin position="157"/>
        <end position="181"/>
    </location>
</feature>
<protein>
    <submittedName>
        <fullName evidence="2">Ribosome hibernation promoting factor Hpf</fullName>
    </submittedName>
</protein>
<feature type="compositionally biased region" description="Basic residues" evidence="1">
    <location>
        <begin position="69"/>
        <end position="85"/>
    </location>
</feature>
<feature type="compositionally biased region" description="Basic residues" evidence="1">
    <location>
        <begin position="1"/>
        <end position="18"/>
    </location>
</feature>